<keyword evidence="4" id="KW-0378">Hydrolase</keyword>
<dbReference type="EC" id="3.2.1.51" evidence="2"/>
<dbReference type="PANTHER" id="PTHR10030:SF37">
    <property type="entry name" value="ALPHA-L-FUCOSIDASE-RELATED"/>
    <property type="match status" value="1"/>
</dbReference>
<gene>
    <name evidence="7" type="ORF">GJB61_03735</name>
</gene>
<dbReference type="InterPro" id="IPR000933">
    <property type="entry name" value="Glyco_hydro_29"/>
</dbReference>
<comment type="similarity">
    <text evidence="1">Belongs to the glycosyl hydrolase 29 family.</text>
</comment>
<evidence type="ECO:0000256" key="3">
    <source>
        <dbReference type="ARBA" id="ARBA00022729"/>
    </source>
</evidence>
<keyword evidence="8" id="KW-1185">Reference proteome</keyword>
<reference evidence="7 8" key="1">
    <citation type="submission" date="2019-11" db="EMBL/GenBank/DDBJ databases">
        <title>Paenibacillus monticola sp. nov., a novel PGPR strain isolated from mountain sample in China.</title>
        <authorList>
            <person name="Zhao Q."/>
            <person name="Li H.-P."/>
            <person name="Zhang J.-L."/>
        </authorList>
    </citation>
    <scope>NUCLEOTIDE SEQUENCE [LARGE SCALE GENOMIC DNA]</scope>
    <source>
        <strain evidence="7 8">LC-T2</strain>
    </source>
</reference>
<evidence type="ECO:0000256" key="1">
    <source>
        <dbReference type="ARBA" id="ARBA00007951"/>
    </source>
</evidence>
<evidence type="ECO:0000256" key="5">
    <source>
        <dbReference type="ARBA" id="ARBA00023295"/>
    </source>
</evidence>
<protein>
    <recommendedName>
        <fullName evidence="2">alpha-L-fucosidase</fullName>
        <ecNumber evidence="2">3.2.1.51</ecNumber>
    </recommendedName>
</protein>
<evidence type="ECO:0000313" key="7">
    <source>
        <dbReference type="EMBL" id="MRN52108.1"/>
    </source>
</evidence>
<dbReference type="PROSITE" id="PS50022">
    <property type="entry name" value="FA58C_3"/>
    <property type="match status" value="1"/>
</dbReference>
<organism evidence="7 8">
    <name type="scientific">Paenibacillus monticola</name>
    <dbReference type="NCBI Taxonomy" id="2666075"/>
    <lineage>
        <taxon>Bacteria</taxon>
        <taxon>Bacillati</taxon>
        <taxon>Bacillota</taxon>
        <taxon>Bacilli</taxon>
        <taxon>Bacillales</taxon>
        <taxon>Paenibacillaceae</taxon>
        <taxon>Paenibacillus</taxon>
    </lineage>
</organism>
<dbReference type="Pfam" id="PF00754">
    <property type="entry name" value="F5_F8_type_C"/>
    <property type="match status" value="1"/>
</dbReference>
<dbReference type="AlphaFoldDB" id="A0A7X2H2C1"/>
<dbReference type="SUPFAM" id="SSF49785">
    <property type="entry name" value="Galactose-binding domain-like"/>
    <property type="match status" value="1"/>
</dbReference>
<dbReference type="EMBL" id="WJXB01000001">
    <property type="protein sequence ID" value="MRN52108.1"/>
    <property type="molecule type" value="Genomic_DNA"/>
</dbReference>
<keyword evidence="5" id="KW-0326">Glycosidase</keyword>
<dbReference type="InterPro" id="IPR057739">
    <property type="entry name" value="Glyco_hydro_29_N"/>
</dbReference>
<dbReference type="GO" id="GO:0016139">
    <property type="term" value="P:glycoside catabolic process"/>
    <property type="evidence" value="ECO:0007669"/>
    <property type="project" value="TreeGrafter"/>
</dbReference>
<sequence>MNELIKNAAQIVPSARQLAWQELEFYSFIHFGINTFMDKEWGLGDEDPSIFNPEEFSAKQWVDVCKSAGMKGLILTCKHHDGFCLWPSTYTEHSVKNSPWRGGNGDLVKEVADACREGGISFGVYLSPWDRHDERYGSSVYNDYFKDQLRELLTNYGDIFCVWFDGACGEGPNGVKQVYDWEGYYEVIRELQPGAVISVCGPDVRWCGNEAGHTRDSEWSVVPAELQDREKIQEESQQADDGEFSRQIRSHDENLGSREAIAGKDKLVWYPAEVNTSIRPGWFYHTAEDDKVRSLEELLDIYYKSVGGNSTFLLNLPPDKSGLIHENDSLRMSELGRTIRSTFKHNLASEAHADATETLDENHAAHRILDGNKDTYWSPKEGTEQASVEIDLNVEQVFDTIVLKEHIQSGQRIENLHLEYLHEGSWKRFCECTVVGHKRILKFPEVTARYIRLTIEKSRWCPSLSALEVYLSPRSIGE</sequence>
<accession>A0A7X2H2C1</accession>
<dbReference type="InterPro" id="IPR008979">
    <property type="entry name" value="Galactose-bd-like_sf"/>
</dbReference>
<dbReference type="GO" id="GO:0006004">
    <property type="term" value="P:fucose metabolic process"/>
    <property type="evidence" value="ECO:0007669"/>
    <property type="project" value="TreeGrafter"/>
</dbReference>
<dbReference type="SUPFAM" id="SSF51445">
    <property type="entry name" value="(Trans)glycosidases"/>
    <property type="match status" value="1"/>
</dbReference>
<evidence type="ECO:0000313" key="8">
    <source>
        <dbReference type="Proteomes" id="UP000463051"/>
    </source>
</evidence>
<comment type="caution">
    <text evidence="7">The sequence shown here is derived from an EMBL/GenBank/DDBJ whole genome shotgun (WGS) entry which is preliminary data.</text>
</comment>
<name>A0A7X2H2C1_9BACL</name>
<dbReference type="Proteomes" id="UP000463051">
    <property type="component" value="Unassembled WGS sequence"/>
</dbReference>
<evidence type="ECO:0000256" key="4">
    <source>
        <dbReference type="ARBA" id="ARBA00022801"/>
    </source>
</evidence>
<dbReference type="Pfam" id="PF01120">
    <property type="entry name" value="Alpha_L_fucos"/>
    <property type="match status" value="1"/>
</dbReference>
<dbReference type="Gene3D" id="3.20.20.80">
    <property type="entry name" value="Glycosidases"/>
    <property type="match status" value="1"/>
</dbReference>
<dbReference type="Gene3D" id="2.60.120.260">
    <property type="entry name" value="Galactose-binding domain-like"/>
    <property type="match status" value="1"/>
</dbReference>
<dbReference type="GO" id="GO:0004560">
    <property type="term" value="F:alpha-L-fucosidase activity"/>
    <property type="evidence" value="ECO:0007669"/>
    <property type="project" value="InterPro"/>
</dbReference>
<feature type="domain" description="F5/8 type C" evidence="6">
    <location>
        <begin position="330"/>
        <end position="472"/>
    </location>
</feature>
<dbReference type="GO" id="GO:0005764">
    <property type="term" value="C:lysosome"/>
    <property type="evidence" value="ECO:0007669"/>
    <property type="project" value="TreeGrafter"/>
</dbReference>
<dbReference type="RefSeq" id="WP_154117093.1">
    <property type="nucleotide sequence ID" value="NZ_WJXB01000001.1"/>
</dbReference>
<dbReference type="InterPro" id="IPR017853">
    <property type="entry name" value="GH"/>
</dbReference>
<evidence type="ECO:0000256" key="2">
    <source>
        <dbReference type="ARBA" id="ARBA00012662"/>
    </source>
</evidence>
<keyword evidence="3" id="KW-0732">Signal</keyword>
<evidence type="ECO:0000259" key="6">
    <source>
        <dbReference type="PROSITE" id="PS50022"/>
    </source>
</evidence>
<proteinExistence type="inferred from homology"/>
<dbReference type="PANTHER" id="PTHR10030">
    <property type="entry name" value="ALPHA-L-FUCOSIDASE"/>
    <property type="match status" value="1"/>
</dbReference>
<dbReference type="FunFam" id="3.20.20.80:FF:000052">
    <property type="entry name" value="Putative alpha-L-fucosidase 1"/>
    <property type="match status" value="1"/>
</dbReference>
<dbReference type="InterPro" id="IPR000421">
    <property type="entry name" value="FA58C"/>
</dbReference>
<dbReference type="SMART" id="SM00812">
    <property type="entry name" value="Alpha_L_fucos"/>
    <property type="match status" value="1"/>
</dbReference>